<comment type="caution">
    <text evidence="3">The sequence shown here is derived from an EMBL/GenBank/DDBJ whole genome shotgun (WGS) entry which is preliminary data.</text>
</comment>
<dbReference type="Gene3D" id="3.40.50.150">
    <property type="entry name" value="Vaccinia Virus protein VP39"/>
    <property type="match status" value="1"/>
</dbReference>
<evidence type="ECO:0000256" key="1">
    <source>
        <dbReference type="SAM" id="MobiDB-lite"/>
    </source>
</evidence>
<gene>
    <name evidence="3" type="ORF">B0H63DRAFT_485873</name>
</gene>
<dbReference type="PANTHER" id="PTHR44942">
    <property type="entry name" value="METHYLTRANSF_11 DOMAIN-CONTAINING PROTEIN"/>
    <property type="match status" value="1"/>
</dbReference>
<feature type="region of interest" description="Disordered" evidence="1">
    <location>
        <begin position="1"/>
        <end position="22"/>
    </location>
</feature>
<dbReference type="EMBL" id="JAULSW010000009">
    <property type="protein sequence ID" value="KAK3369974.1"/>
    <property type="molecule type" value="Genomic_DNA"/>
</dbReference>
<sequence>MATQPPAAAAAAADGPADPTYRTYTPSQAATYAQHRPSPLPALVKLILEHHAATGGQTGALLDVGCGPGLVTRVFSKHFDVAAVGVDPGESMLRVAEELGGETAKGEPVRWVVCSAEEINEIPGIERGSVDLVTAAYAAHWFDMPKFWAAAADVLKPGGTVALWTGFRKDVEPTTPEEAKVRAIFSRFHEEVLDAYSVPGTKITRDGYKDLAMPWDNPVTAPLFDRDNFLRKELDRKDLAPPGAGVDDTAKAVAADPLAVSIWQRVENLLNTMDAVTRWRDAHPDLAGTEKDCVRALIAETLEAVEDGKAKIDYRNLLLGLKTVVLLVKRAAD</sequence>
<dbReference type="InterPro" id="IPR013216">
    <property type="entry name" value="Methyltransf_11"/>
</dbReference>
<proteinExistence type="predicted"/>
<organism evidence="3 4">
    <name type="scientific">Podospora didyma</name>
    <dbReference type="NCBI Taxonomy" id="330526"/>
    <lineage>
        <taxon>Eukaryota</taxon>
        <taxon>Fungi</taxon>
        <taxon>Dikarya</taxon>
        <taxon>Ascomycota</taxon>
        <taxon>Pezizomycotina</taxon>
        <taxon>Sordariomycetes</taxon>
        <taxon>Sordariomycetidae</taxon>
        <taxon>Sordariales</taxon>
        <taxon>Podosporaceae</taxon>
        <taxon>Podospora</taxon>
    </lineage>
</organism>
<reference evidence="3" key="2">
    <citation type="submission" date="2023-06" db="EMBL/GenBank/DDBJ databases">
        <authorList>
            <consortium name="Lawrence Berkeley National Laboratory"/>
            <person name="Haridas S."/>
            <person name="Hensen N."/>
            <person name="Bonometti L."/>
            <person name="Westerberg I."/>
            <person name="Brannstrom I.O."/>
            <person name="Guillou S."/>
            <person name="Cros-Aarteil S."/>
            <person name="Calhoun S."/>
            <person name="Kuo A."/>
            <person name="Mondo S."/>
            <person name="Pangilinan J."/>
            <person name="Riley R."/>
            <person name="LaButti K."/>
            <person name="Andreopoulos B."/>
            <person name="Lipzen A."/>
            <person name="Chen C."/>
            <person name="Yanf M."/>
            <person name="Daum C."/>
            <person name="Ng V."/>
            <person name="Clum A."/>
            <person name="Steindorff A."/>
            <person name="Ohm R."/>
            <person name="Martin F."/>
            <person name="Silar P."/>
            <person name="Natvig D."/>
            <person name="Lalanne C."/>
            <person name="Gautier V."/>
            <person name="Ament-velasquez S.L."/>
            <person name="Kruys A."/>
            <person name="Hutchinson M.I."/>
            <person name="Powell A.J."/>
            <person name="Barry K."/>
            <person name="Miller A.N."/>
            <person name="Grigoriev I.V."/>
            <person name="Debuchy R."/>
            <person name="Gladieux P."/>
            <person name="Thoren M.H."/>
            <person name="Johannesson H."/>
        </authorList>
    </citation>
    <scope>NUCLEOTIDE SEQUENCE</scope>
    <source>
        <strain evidence="3">CBS 232.78</strain>
    </source>
</reference>
<accession>A0AAE0N5A6</accession>
<dbReference type="PANTHER" id="PTHR44942:SF10">
    <property type="entry name" value="METHYLTRANSFERASE TYPE 11 DOMAIN-CONTAINING PROTEIN"/>
    <property type="match status" value="1"/>
</dbReference>
<dbReference type="GO" id="GO:0008757">
    <property type="term" value="F:S-adenosylmethionine-dependent methyltransferase activity"/>
    <property type="evidence" value="ECO:0007669"/>
    <property type="project" value="InterPro"/>
</dbReference>
<keyword evidence="4" id="KW-1185">Reference proteome</keyword>
<keyword evidence="3" id="KW-0808">Transferase</keyword>
<dbReference type="GO" id="GO:0032259">
    <property type="term" value="P:methylation"/>
    <property type="evidence" value="ECO:0007669"/>
    <property type="project" value="UniProtKB-KW"/>
</dbReference>
<protein>
    <submittedName>
        <fullName evidence="3">S-adenosyl-L-methionine-dependent methyltransferase</fullName>
    </submittedName>
</protein>
<dbReference type="Proteomes" id="UP001285441">
    <property type="component" value="Unassembled WGS sequence"/>
</dbReference>
<reference evidence="3" key="1">
    <citation type="journal article" date="2023" name="Mol. Phylogenet. Evol.">
        <title>Genome-scale phylogeny and comparative genomics of the fungal order Sordariales.</title>
        <authorList>
            <person name="Hensen N."/>
            <person name="Bonometti L."/>
            <person name="Westerberg I."/>
            <person name="Brannstrom I.O."/>
            <person name="Guillou S."/>
            <person name="Cros-Aarteil S."/>
            <person name="Calhoun S."/>
            <person name="Haridas S."/>
            <person name="Kuo A."/>
            <person name="Mondo S."/>
            <person name="Pangilinan J."/>
            <person name="Riley R."/>
            <person name="LaButti K."/>
            <person name="Andreopoulos B."/>
            <person name="Lipzen A."/>
            <person name="Chen C."/>
            <person name="Yan M."/>
            <person name="Daum C."/>
            <person name="Ng V."/>
            <person name="Clum A."/>
            <person name="Steindorff A."/>
            <person name="Ohm R.A."/>
            <person name="Martin F."/>
            <person name="Silar P."/>
            <person name="Natvig D.O."/>
            <person name="Lalanne C."/>
            <person name="Gautier V."/>
            <person name="Ament-Velasquez S.L."/>
            <person name="Kruys A."/>
            <person name="Hutchinson M.I."/>
            <person name="Powell A.J."/>
            <person name="Barry K."/>
            <person name="Miller A.N."/>
            <person name="Grigoriev I.V."/>
            <person name="Debuchy R."/>
            <person name="Gladieux P."/>
            <person name="Hiltunen Thoren M."/>
            <person name="Johannesson H."/>
        </authorList>
    </citation>
    <scope>NUCLEOTIDE SEQUENCE</scope>
    <source>
        <strain evidence="3">CBS 232.78</strain>
    </source>
</reference>
<feature type="compositionally biased region" description="Low complexity" evidence="1">
    <location>
        <begin position="1"/>
        <end position="19"/>
    </location>
</feature>
<feature type="domain" description="Methyltransferase type 11" evidence="2">
    <location>
        <begin position="62"/>
        <end position="162"/>
    </location>
</feature>
<dbReference type="SUPFAM" id="SSF53335">
    <property type="entry name" value="S-adenosyl-L-methionine-dependent methyltransferases"/>
    <property type="match status" value="1"/>
</dbReference>
<name>A0AAE0N5A6_9PEZI</name>
<evidence type="ECO:0000313" key="4">
    <source>
        <dbReference type="Proteomes" id="UP001285441"/>
    </source>
</evidence>
<keyword evidence="3" id="KW-0489">Methyltransferase</keyword>
<dbReference type="CDD" id="cd02440">
    <property type="entry name" value="AdoMet_MTases"/>
    <property type="match status" value="1"/>
</dbReference>
<dbReference type="AlphaFoldDB" id="A0AAE0N5A6"/>
<dbReference type="InterPro" id="IPR051052">
    <property type="entry name" value="Diverse_substrate_MTase"/>
</dbReference>
<dbReference type="InterPro" id="IPR029063">
    <property type="entry name" value="SAM-dependent_MTases_sf"/>
</dbReference>
<evidence type="ECO:0000313" key="3">
    <source>
        <dbReference type="EMBL" id="KAK3369974.1"/>
    </source>
</evidence>
<evidence type="ECO:0000259" key="2">
    <source>
        <dbReference type="Pfam" id="PF08241"/>
    </source>
</evidence>
<dbReference type="Pfam" id="PF08241">
    <property type="entry name" value="Methyltransf_11"/>
    <property type="match status" value="1"/>
</dbReference>